<evidence type="ECO:0000313" key="4">
    <source>
        <dbReference type="Proteomes" id="UP000256923"/>
    </source>
</evidence>
<dbReference type="InterPro" id="IPR008207">
    <property type="entry name" value="Sig_transdc_His_kin_Hpt_dom"/>
</dbReference>
<proteinExistence type="predicted"/>
<evidence type="ECO:0000256" key="1">
    <source>
        <dbReference type="ARBA" id="ARBA00023012"/>
    </source>
</evidence>
<reference evidence="3 4" key="1">
    <citation type="submission" date="2018-12" db="EMBL/GenBank/DDBJ databases">
        <title>Characterization and Draft Genome of Vibrio anguillarum J360 Marine Pathogen Isolated from an Outbreak in Lumpfish (Cyclopterus lumpus).</title>
        <authorList>
            <person name="Vasquez J.I."/>
            <person name="Cao T."/>
            <person name="Chakraborty S."/>
            <person name="Gnanagobal H."/>
            <person name="Wescot J."/>
            <person name="Boyce D."/>
            <person name="Santander J."/>
        </authorList>
    </citation>
    <scope>NUCLEOTIDE SEQUENCE [LARGE SCALE GENOMIC DNA]</scope>
    <source>
        <strain evidence="3 4">J360</strain>
    </source>
</reference>
<gene>
    <name evidence="3" type="ORF">DYL72_20050</name>
</gene>
<sequence length="101" mass="11299">MVGEENVNEMLCGYRKSLLEALNKLSNAFCGNQVEVIHHISHTMKSSSRFVGADVLASEFQKLEAATDNLTNVTQDTEFSISSINDQSKLLLDEINQYMNK</sequence>
<dbReference type="SUPFAM" id="SSF47226">
    <property type="entry name" value="Histidine-containing phosphotransfer domain, HPT domain"/>
    <property type="match status" value="1"/>
</dbReference>
<dbReference type="Gene3D" id="1.20.120.160">
    <property type="entry name" value="HPT domain"/>
    <property type="match status" value="1"/>
</dbReference>
<dbReference type="Proteomes" id="UP000256923">
    <property type="component" value="Chromosome 2"/>
</dbReference>
<dbReference type="Pfam" id="PF01627">
    <property type="entry name" value="Hpt"/>
    <property type="match status" value="1"/>
</dbReference>
<dbReference type="InterPro" id="IPR036641">
    <property type="entry name" value="HPT_dom_sf"/>
</dbReference>
<accession>A0A289GHS1</accession>
<protein>
    <submittedName>
        <fullName evidence="3">Hpt domain-containing protein</fullName>
    </submittedName>
</protein>
<organism evidence="3 4">
    <name type="scientific">Vibrio anguillarum</name>
    <name type="common">Listonella anguillarum</name>
    <dbReference type="NCBI Taxonomy" id="55601"/>
    <lineage>
        <taxon>Bacteria</taxon>
        <taxon>Pseudomonadati</taxon>
        <taxon>Pseudomonadota</taxon>
        <taxon>Gammaproteobacteria</taxon>
        <taxon>Vibrionales</taxon>
        <taxon>Vibrionaceae</taxon>
        <taxon>Vibrio</taxon>
    </lineage>
</organism>
<feature type="domain" description="HPt" evidence="2">
    <location>
        <begin position="3"/>
        <end position="101"/>
    </location>
</feature>
<keyword evidence="1" id="KW-0902">Two-component regulatory system</keyword>
<name>A0A289GHS1_VIBAN</name>
<evidence type="ECO:0000259" key="2">
    <source>
        <dbReference type="PROSITE" id="PS50894"/>
    </source>
</evidence>
<dbReference type="RefSeq" id="WP_019282211.1">
    <property type="nucleotide sequence ID" value="NZ_CP023055.1"/>
</dbReference>
<dbReference type="PROSITE" id="PS50894">
    <property type="entry name" value="HPT"/>
    <property type="match status" value="1"/>
</dbReference>
<dbReference type="EMBL" id="CP034673">
    <property type="protein sequence ID" value="AZS27480.1"/>
    <property type="molecule type" value="Genomic_DNA"/>
</dbReference>
<dbReference type="GO" id="GO:0004672">
    <property type="term" value="F:protein kinase activity"/>
    <property type="evidence" value="ECO:0007669"/>
    <property type="project" value="UniProtKB-ARBA"/>
</dbReference>
<dbReference type="AlphaFoldDB" id="A0A289GHS1"/>
<evidence type="ECO:0000313" key="3">
    <source>
        <dbReference type="EMBL" id="AZS27480.1"/>
    </source>
</evidence>
<dbReference type="GO" id="GO:0000160">
    <property type="term" value="P:phosphorelay signal transduction system"/>
    <property type="evidence" value="ECO:0007669"/>
    <property type="project" value="UniProtKB-KW"/>
</dbReference>